<dbReference type="PANTHER" id="PTHR43798:SF31">
    <property type="entry name" value="AB HYDROLASE SUPERFAMILY PROTEIN YCLE"/>
    <property type="match status" value="1"/>
</dbReference>
<dbReference type="GO" id="GO:0016787">
    <property type="term" value="F:hydrolase activity"/>
    <property type="evidence" value="ECO:0007669"/>
    <property type="project" value="UniProtKB-KW"/>
</dbReference>
<reference evidence="3" key="1">
    <citation type="submission" date="2022-06" db="EMBL/GenBank/DDBJ databases">
        <title>Genome sequencing of Brevibacillus sp. BB3-R1.</title>
        <authorList>
            <person name="Heo J."/>
            <person name="Lee D."/>
            <person name="Won M."/>
            <person name="Han B.-H."/>
            <person name="Hong S.-B."/>
            <person name="Kwon S.-W."/>
        </authorList>
    </citation>
    <scope>NUCLEOTIDE SEQUENCE</scope>
    <source>
        <strain evidence="3">BB3-R1</strain>
    </source>
</reference>
<dbReference type="InterPro" id="IPR000639">
    <property type="entry name" value="Epox_hydrolase-like"/>
</dbReference>
<dbReference type="PANTHER" id="PTHR43798">
    <property type="entry name" value="MONOACYLGLYCEROL LIPASE"/>
    <property type="match status" value="1"/>
</dbReference>
<dbReference type="Gene3D" id="3.40.50.1820">
    <property type="entry name" value="alpha/beta hydrolase"/>
    <property type="match status" value="1"/>
</dbReference>
<dbReference type="Proteomes" id="UP001056500">
    <property type="component" value="Chromosome"/>
</dbReference>
<name>A0ABY4WE12_9BACL</name>
<accession>A0ABY4WE12</accession>
<keyword evidence="4" id="KW-1185">Reference proteome</keyword>
<gene>
    <name evidence="3" type="ORF">NDK47_18610</name>
</gene>
<evidence type="ECO:0000259" key="2">
    <source>
        <dbReference type="Pfam" id="PF00561"/>
    </source>
</evidence>
<evidence type="ECO:0000313" key="3">
    <source>
        <dbReference type="EMBL" id="USG64157.1"/>
    </source>
</evidence>
<dbReference type="PRINTS" id="PR00412">
    <property type="entry name" value="EPOXHYDRLASE"/>
</dbReference>
<dbReference type="PRINTS" id="PR00111">
    <property type="entry name" value="ABHYDROLASE"/>
</dbReference>
<dbReference type="InterPro" id="IPR000073">
    <property type="entry name" value="AB_hydrolase_1"/>
</dbReference>
<feature type="domain" description="AB hydrolase-1" evidence="2">
    <location>
        <begin position="22"/>
        <end position="246"/>
    </location>
</feature>
<organism evidence="3 4">
    <name type="scientific">Brevibacillus ruminantium</name>
    <dbReference type="NCBI Taxonomy" id="2950604"/>
    <lineage>
        <taxon>Bacteria</taxon>
        <taxon>Bacillati</taxon>
        <taxon>Bacillota</taxon>
        <taxon>Bacilli</taxon>
        <taxon>Bacillales</taxon>
        <taxon>Paenibacillaceae</taxon>
        <taxon>Brevibacillus</taxon>
    </lineage>
</organism>
<dbReference type="EMBL" id="CP098755">
    <property type="protein sequence ID" value="USG64157.1"/>
    <property type="molecule type" value="Genomic_DNA"/>
</dbReference>
<sequence>MKTKTVANDVEIAYLDSGAGEAVCLVHGFCGSSAYWQKILPQLEKSHRVIAPDLRGHGNSSVPSESFTVEKMAGDLAHLLDQTGIEKITLLGHSLGGYVALAFAELFPERVKAIGLIHSTAYPDDEQAKANRTKGMDNIQRNGVEPFIKALIPKLFAPESATLIPAEWNLAREIGLQTPAEGAIRTLEAMRDRPDRREILASLPCPLLLVAGKNDQIIAPEKTFTVKGPRVHQVLLEGAGHMGMLETPDELAQEMLSFLSKI</sequence>
<dbReference type="InterPro" id="IPR050266">
    <property type="entry name" value="AB_hydrolase_sf"/>
</dbReference>
<proteinExistence type="predicted"/>
<protein>
    <submittedName>
        <fullName evidence="3">Alpha/beta hydrolase</fullName>
    </submittedName>
</protein>
<dbReference type="Pfam" id="PF00561">
    <property type="entry name" value="Abhydrolase_1"/>
    <property type="match status" value="1"/>
</dbReference>
<evidence type="ECO:0000313" key="4">
    <source>
        <dbReference type="Proteomes" id="UP001056500"/>
    </source>
</evidence>
<dbReference type="InterPro" id="IPR029058">
    <property type="entry name" value="AB_hydrolase_fold"/>
</dbReference>
<evidence type="ECO:0000256" key="1">
    <source>
        <dbReference type="ARBA" id="ARBA00022801"/>
    </source>
</evidence>
<dbReference type="SUPFAM" id="SSF53474">
    <property type="entry name" value="alpha/beta-Hydrolases"/>
    <property type="match status" value="1"/>
</dbReference>
<keyword evidence="1 3" id="KW-0378">Hydrolase</keyword>
<dbReference type="RefSeq" id="WP_251871273.1">
    <property type="nucleotide sequence ID" value="NZ_CP098755.1"/>
</dbReference>